<evidence type="ECO:0000259" key="3">
    <source>
        <dbReference type="PROSITE" id="PS50158"/>
    </source>
</evidence>
<evidence type="ECO:0000256" key="1">
    <source>
        <dbReference type="PROSITE-ProRule" id="PRU00047"/>
    </source>
</evidence>
<gene>
    <name evidence="4" type="ORF">BFJ65_g2515</name>
</gene>
<dbReference type="Proteomes" id="UP000270866">
    <property type="component" value="Chromosome 4"/>
</dbReference>
<name>A0A3L6NXC2_FUSOX</name>
<reference evidence="4 5" key="1">
    <citation type="journal article" date="2018" name="Sci. Rep.">
        <title>Characterisation of pathogen-specific regions and novel effector candidates in Fusarium oxysporum f. sp. cepae.</title>
        <authorList>
            <person name="Armitage A.D."/>
            <person name="Taylor A."/>
            <person name="Sobczyk M.K."/>
            <person name="Baxter L."/>
            <person name="Greenfield B.P."/>
            <person name="Bates H.J."/>
            <person name="Wilson F."/>
            <person name="Jackson A.C."/>
            <person name="Ott S."/>
            <person name="Harrison R.J."/>
            <person name="Clarkson J.P."/>
        </authorList>
    </citation>
    <scope>NUCLEOTIDE SEQUENCE [LARGE SCALE GENOMIC DNA]</scope>
    <source>
        <strain evidence="4 5">FoC_Fus2</strain>
    </source>
</reference>
<evidence type="ECO:0000313" key="4">
    <source>
        <dbReference type="EMBL" id="RKK24580.1"/>
    </source>
</evidence>
<dbReference type="InterPro" id="IPR001878">
    <property type="entry name" value="Znf_CCHC"/>
</dbReference>
<evidence type="ECO:0000256" key="2">
    <source>
        <dbReference type="SAM" id="MobiDB-lite"/>
    </source>
</evidence>
<dbReference type="AlphaFoldDB" id="A0A3L6NXC2"/>
<evidence type="ECO:0000313" key="5">
    <source>
        <dbReference type="Proteomes" id="UP000270866"/>
    </source>
</evidence>
<comment type="caution">
    <text evidence="4">The sequence shown here is derived from an EMBL/GenBank/DDBJ whole genome shotgun (WGS) entry which is preliminary data.</text>
</comment>
<dbReference type="SMART" id="SM00343">
    <property type="entry name" value="ZnF_C2HC"/>
    <property type="match status" value="1"/>
</dbReference>
<dbReference type="GO" id="GO:0008270">
    <property type="term" value="F:zinc ion binding"/>
    <property type="evidence" value="ECO:0007669"/>
    <property type="project" value="UniProtKB-KW"/>
</dbReference>
<feature type="compositionally biased region" description="Gly residues" evidence="2">
    <location>
        <begin position="13"/>
        <end position="24"/>
    </location>
</feature>
<feature type="region of interest" description="Disordered" evidence="2">
    <location>
        <begin position="1"/>
        <end position="77"/>
    </location>
</feature>
<protein>
    <recommendedName>
        <fullName evidence="3">CCHC-type domain-containing protein</fullName>
    </recommendedName>
</protein>
<accession>A0A3L6NXC2</accession>
<feature type="compositionally biased region" description="Basic residues" evidence="2">
    <location>
        <begin position="1"/>
        <end position="12"/>
    </location>
</feature>
<dbReference type="EMBL" id="MRCU01000002">
    <property type="protein sequence ID" value="RKK24580.1"/>
    <property type="molecule type" value="Genomic_DNA"/>
</dbReference>
<proteinExistence type="predicted"/>
<dbReference type="PROSITE" id="PS50158">
    <property type="entry name" value="ZF_CCHC"/>
    <property type="match status" value="1"/>
</dbReference>
<keyword evidence="1" id="KW-0863">Zinc-finger</keyword>
<feature type="compositionally biased region" description="Low complexity" evidence="2">
    <location>
        <begin position="58"/>
        <end position="77"/>
    </location>
</feature>
<sequence length="260" mass="27025">MGGRGGGRRGRGGGRGGHNGGVKRSGGNCYNCNSPYHQRKDCPTRDRPRHGRASRQEALPAAPPVAALPAPATTATPAAPVPAATLAAPALAPTLVPAPPLSLAPSELSAVIFPLDPVEFEAEGLDTPMSDLPAVPQANEGSAAVVQDPEQLEAARLMVIQAVSRATTLSGDVCREILTINNGDVNVSIDRGIMLATVSRVTGMTLEASEALLRATAWVLGDAETVIAQWFPDGNIPDNLLRADVIAARRERDATMAEPR</sequence>
<keyword evidence="1" id="KW-0479">Metal-binding</keyword>
<keyword evidence="1" id="KW-0862">Zinc</keyword>
<feature type="domain" description="CCHC-type" evidence="3">
    <location>
        <begin position="29"/>
        <end position="43"/>
    </location>
</feature>
<organism evidence="4 5">
    <name type="scientific">Fusarium oxysporum f. sp. cepae</name>
    <dbReference type="NCBI Taxonomy" id="396571"/>
    <lineage>
        <taxon>Eukaryota</taxon>
        <taxon>Fungi</taxon>
        <taxon>Dikarya</taxon>
        <taxon>Ascomycota</taxon>
        <taxon>Pezizomycotina</taxon>
        <taxon>Sordariomycetes</taxon>
        <taxon>Hypocreomycetidae</taxon>
        <taxon>Hypocreales</taxon>
        <taxon>Nectriaceae</taxon>
        <taxon>Fusarium</taxon>
        <taxon>Fusarium oxysporum species complex</taxon>
    </lineage>
</organism>
<dbReference type="GO" id="GO:0003676">
    <property type="term" value="F:nucleic acid binding"/>
    <property type="evidence" value="ECO:0007669"/>
    <property type="project" value="InterPro"/>
</dbReference>